<feature type="region of interest" description="Disordered" evidence="1">
    <location>
        <begin position="123"/>
        <end position="167"/>
    </location>
</feature>
<name>A0A644XH86_9ZZZZ</name>
<evidence type="ECO:0000313" key="2">
    <source>
        <dbReference type="EMBL" id="MPM15141.1"/>
    </source>
</evidence>
<comment type="caution">
    <text evidence="2">The sequence shown here is derived from an EMBL/GenBank/DDBJ whole genome shotgun (WGS) entry which is preliminary data.</text>
</comment>
<accession>A0A644XH86</accession>
<organism evidence="2">
    <name type="scientific">bioreactor metagenome</name>
    <dbReference type="NCBI Taxonomy" id="1076179"/>
    <lineage>
        <taxon>unclassified sequences</taxon>
        <taxon>metagenomes</taxon>
        <taxon>ecological metagenomes</taxon>
    </lineage>
</organism>
<dbReference type="AlphaFoldDB" id="A0A644XH86"/>
<gene>
    <name evidence="2" type="ORF">SDC9_61507</name>
</gene>
<dbReference type="EMBL" id="VSSQ01002393">
    <property type="protein sequence ID" value="MPM15141.1"/>
    <property type="molecule type" value="Genomic_DNA"/>
</dbReference>
<protein>
    <submittedName>
        <fullName evidence="2">Uncharacterized protein</fullName>
    </submittedName>
</protein>
<reference evidence="2" key="1">
    <citation type="submission" date="2019-08" db="EMBL/GenBank/DDBJ databases">
        <authorList>
            <person name="Kucharzyk K."/>
            <person name="Murdoch R.W."/>
            <person name="Higgins S."/>
            <person name="Loffler F."/>
        </authorList>
    </citation>
    <scope>NUCLEOTIDE SEQUENCE</scope>
</reference>
<sequence length="167" mass="18112">MNQIPQSPVHGECTSGKGISFPGHGVSDGDIFRAQTVEPVRHSGGFHGIGTKITTFGAFRAANQPNDDRINMDEIRDKLRFDAIVGERNPEDARIAVMEREHPVAGVSGAAYAERDCPRGFLRRGRRMSDGGNDPPAAEIGDQFHPTGELGSQRNPDNLIFKAGYQA</sequence>
<proteinExistence type="predicted"/>
<feature type="region of interest" description="Disordered" evidence="1">
    <location>
        <begin position="1"/>
        <end position="20"/>
    </location>
</feature>
<evidence type="ECO:0000256" key="1">
    <source>
        <dbReference type="SAM" id="MobiDB-lite"/>
    </source>
</evidence>